<dbReference type="InParanoid" id="A0A6P8YQI4"/>
<evidence type="ECO:0000313" key="8">
    <source>
        <dbReference type="RefSeq" id="XP_034239565.1"/>
    </source>
</evidence>
<proteinExistence type="inferred from homology"/>
<dbReference type="GO" id="GO:0016020">
    <property type="term" value="C:membrane"/>
    <property type="evidence" value="ECO:0007669"/>
    <property type="project" value="UniProtKB-SubCell"/>
</dbReference>
<dbReference type="GeneID" id="117644323"/>
<reference evidence="8" key="1">
    <citation type="submission" date="2025-08" db="UniProtKB">
        <authorList>
            <consortium name="RefSeq"/>
        </authorList>
    </citation>
    <scope>IDENTIFICATION</scope>
    <source>
        <tissue evidence="8">Total insect</tissue>
    </source>
</reference>
<dbReference type="OrthoDB" id="10267969at2759"/>
<evidence type="ECO:0000256" key="2">
    <source>
        <dbReference type="ARBA" id="ARBA00006824"/>
    </source>
</evidence>
<keyword evidence="3 6" id="KW-0812">Transmembrane</keyword>
<gene>
    <name evidence="8" type="primary">LOC117644323</name>
</gene>
<organism evidence="8">
    <name type="scientific">Thrips palmi</name>
    <name type="common">Melon thrips</name>
    <dbReference type="NCBI Taxonomy" id="161013"/>
    <lineage>
        <taxon>Eukaryota</taxon>
        <taxon>Metazoa</taxon>
        <taxon>Ecdysozoa</taxon>
        <taxon>Arthropoda</taxon>
        <taxon>Hexapoda</taxon>
        <taxon>Insecta</taxon>
        <taxon>Pterygota</taxon>
        <taxon>Neoptera</taxon>
        <taxon>Paraneoptera</taxon>
        <taxon>Thysanoptera</taxon>
        <taxon>Terebrantia</taxon>
        <taxon>Thripoidea</taxon>
        <taxon>Thripidae</taxon>
        <taxon>Thrips</taxon>
    </lineage>
</organism>
<dbReference type="PANTHER" id="PTHR11266:SF8">
    <property type="entry name" value="MPV17-LIKE PROTEIN 2"/>
    <property type="match status" value="1"/>
</dbReference>
<dbReference type="GO" id="GO:0005739">
    <property type="term" value="C:mitochondrion"/>
    <property type="evidence" value="ECO:0007669"/>
    <property type="project" value="TreeGrafter"/>
</dbReference>
<sequence length="208" mass="24350">MRLFTFVLRKSANLKLNPSDSTVKNGFLKGAFGKYLLVTNTLSSGILMGLGDYCQQRIEIYQATTDKKSFDITRSVNMSTVGLGHGVFHHFFYGWIDRKFPGTTLRNVVRKIFVDQLIASPACMYIFFIGMAIMEKRGYESGWQEIKSKFLFCYMVDWIVWPPNQFINFYFLPPKYRVIYINTLTMIYDIFLSYIKFYDQIEAPKELK</sequence>
<feature type="transmembrane region" description="Helical" evidence="6">
    <location>
        <begin position="116"/>
        <end position="134"/>
    </location>
</feature>
<keyword evidence="7" id="KW-1185">Reference proteome</keyword>
<dbReference type="RefSeq" id="XP_034239565.1">
    <property type="nucleotide sequence ID" value="XM_034383674.1"/>
</dbReference>
<protein>
    <submittedName>
        <fullName evidence="8">Mpv17-like protein 2</fullName>
    </submittedName>
</protein>
<name>A0A6P8YQI4_THRPL</name>
<feature type="transmembrane region" description="Helical" evidence="6">
    <location>
        <begin position="178"/>
        <end position="198"/>
    </location>
</feature>
<comment type="subcellular location">
    <subcellularLocation>
        <location evidence="1">Membrane</location>
        <topology evidence="1">Multi-pass membrane protein</topology>
    </subcellularLocation>
</comment>
<evidence type="ECO:0000256" key="6">
    <source>
        <dbReference type="RuleBase" id="RU363053"/>
    </source>
</evidence>
<evidence type="ECO:0000256" key="5">
    <source>
        <dbReference type="ARBA" id="ARBA00023136"/>
    </source>
</evidence>
<accession>A0A6P8YQI4</accession>
<dbReference type="AlphaFoldDB" id="A0A6P8YQI4"/>
<evidence type="ECO:0000256" key="1">
    <source>
        <dbReference type="ARBA" id="ARBA00004141"/>
    </source>
</evidence>
<keyword evidence="5 6" id="KW-0472">Membrane</keyword>
<evidence type="ECO:0000313" key="7">
    <source>
        <dbReference type="Proteomes" id="UP000515158"/>
    </source>
</evidence>
<dbReference type="PANTHER" id="PTHR11266">
    <property type="entry name" value="PEROXISOMAL MEMBRANE PROTEIN 2, PXMP2 MPV17"/>
    <property type="match status" value="1"/>
</dbReference>
<evidence type="ECO:0000256" key="4">
    <source>
        <dbReference type="ARBA" id="ARBA00022989"/>
    </source>
</evidence>
<dbReference type="Pfam" id="PF04117">
    <property type="entry name" value="Mpv17_PMP22"/>
    <property type="match status" value="1"/>
</dbReference>
<comment type="similarity">
    <text evidence="2 6">Belongs to the peroxisomal membrane protein PXMP2/4 family.</text>
</comment>
<dbReference type="FunCoup" id="A0A6P8YQI4">
    <property type="interactions" value="804"/>
</dbReference>
<keyword evidence="4 6" id="KW-1133">Transmembrane helix</keyword>
<dbReference type="GO" id="GO:0061668">
    <property type="term" value="P:mitochondrial ribosome assembly"/>
    <property type="evidence" value="ECO:0007669"/>
    <property type="project" value="TreeGrafter"/>
</dbReference>
<evidence type="ECO:0000256" key="3">
    <source>
        <dbReference type="ARBA" id="ARBA00022692"/>
    </source>
</evidence>
<dbReference type="InterPro" id="IPR007248">
    <property type="entry name" value="Mpv17_PMP22"/>
</dbReference>
<dbReference type="KEGG" id="tpal:117644323"/>
<dbReference type="Proteomes" id="UP000515158">
    <property type="component" value="Unplaced"/>
</dbReference>